<sequence>MTSQAAKNIPSLHQTSVVTVTLNAAIDKTYYLEGWSDGEVMRVKDFLAMAGGKGINVARVLSQLGHRQVTATGFVAGFNGQFIVQDVQKSGIQSEFVEISGESRLCLNFMNQNDHTSTEIIEAGPEVQLAYENRMKDKIRHLARRDQLLIFSGSIPKGCRPELYLELIDIAKQAGAEVFLDASGQPLLEGMKAGPHFIKPNEDEIRPWLNANEFESEVPLDASTHSEESLKKVYGQVLRQLSVTYSIPQVIVTLGSRGAIAQIHDTQYRILTPAVNVLNPVGSGDAFVAGYAYAYTQQLPVEQCLRYATACGSANAMNPAAGFISMDDVRAVLKDIVIESWGNNPNMDK</sequence>
<dbReference type="InterPro" id="IPR002139">
    <property type="entry name" value="Ribo/fructo_kinase"/>
</dbReference>
<feature type="domain" description="Carbohydrate kinase PfkB" evidence="8">
    <location>
        <begin position="21"/>
        <end position="321"/>
    </location>
</feature>
<gene>
    <name evidence="9" type="ORF">J2Z69_001171</name>
</gene>
<accession>A0ABS4JEM5</accession>
<dbReference type="PRINTS" id="PR00990">
    <property type="entry name" value="RIBOKINASE"/>
</dbReference>
<dbReference type="Gene3D" id="3.40.1190.20">
    <property type="match status" value="1"/>
</dbReference>
<reference evidence="9 10" key="1">
    <citation type="submission" date="2021-03" db="EMBL/GenBank/DDBJ databases">
        <title>Genomic Encyclopedia of Type Strains, Phase IV (KMG-IV): sequencing the most valuable type-strain genomes for metagenomic binning, comparative biology and taxonomic classification.</title>
        <authorList>
            <person name="Goeker M."/>
        </authorList>
    </citation>
    <scope>NUCLEOTIDE SEQUENCE [LARGE SCALE GENOMIC DNA]</scope>
    <source>
        <strain evidence="9 10">DSM 26806</strain>
    </source>
</reference>
<dbReference type="PIRSF" id="PIRSF000535">
    <property type="entry name" value="1PFK/6PFK/LacC"/>
    <property type="match status" value="1"/>
</dbReference>
<keyword evidence="10" id="KW-1185">Reference proteome</keyword>
<evidence type="ECO:0000259" key="8">
    <source>
        <dbReference type="Pfam" id="PF00294"/>
    </source>
</evidence>
<dbReference type="InterPro" id="IPR011611">
    <property type="entry name" value="PfkB_dom"/>
</dbReference>
<dbReference type="InterPro" id="IPR029056">
    <property type="entry name" value="Ribokinase-like"/>
</dbReference>
<dbReference type="CDD" id="cd01164">
    <property type="entry name" value="FruK_PfkB_like"/>
    <property type="match status" value="1"/>
</dbReference>
<dbReference type="PROSITE" id="PS00584">
    <property type="entry name" value="PFKB_KINASES_2"/>
    <property type="match status" value="1"/>
</dbReference>
<dbReference type="InterPro" id="IPR017583">
    <property type="entry name" value="Tagatose/fructose_Pkinase"/>
</dbReference>
<dbReference type="RefSeq" id="WP_209859936.1">
    <property type="nucleotide sequence ID" value="NZ_JAGGLD010000001.1"/>
</dbReference>
<dbReference type="InterPro" id="IPR002173">
    <property type="entry name" value="Carboh/pur_kinase_PfkB_CS"/>
</dbReference>
<dbReference type="SUPFAM" id="SSF53613">
    <property type="entry name" value="Ribokinase-like"/>
    <property type="match status" value="1"/>
</dbReference>
<evidence type="ECO:0000256" key="6">
    <source>
        <dbReference type="PIRNR" id="PIRNR000535"/>
    </source>
</evidence>
<dbReference type="EMBL" id="JAGGLD010000001">
    <property type="protein sequence ID" value="MBP2000152.1"/>
    <property type="molecule type" value="Genomic_DNA"/>
</dbReference>
<keyword evidence="2 6" id="KW-0808">Transferase</keyword>
<evidence type="ECO:0000313" key="10">
    <source>
        <dbReference type="Proteomes" id="UP001519288"/>
    </source>
</evidence>
<evidence type="ECO:0000256" key="3">
    <source>
        <dbReference type="ARBA" id="ARBA00022741"/>
    </source>
</evidence>
<comment type="catalytic activity">
    <reaction evidence="6">
        <text>D-tagatofuranose 6-phosphate + ATP = D-tagatofuranose 1,6-bisphosphate + ADP + H(+)</text>
        <dbReference type="Rhea" id="RHEA:12420"/>
        <dbReference type="ChEBI" id="CHEBI:15378"/>
        <dbReference type="ChEBI" id="CHEBI:30616"/>
        <dbReference type="ChEBI" id="CHEBI:58694"/>
        <dbReference type="ChEBI" id="CHEBI:58695"/>
        <dbReference type="ChEBI" id="CHEBI:456216"/>
        <dbReference type="EC" id="2.7.1.144"/>
    </reaction>
</comment>
<organism evidence="9 10">
    <name type="scientific">Paenibacillus shirakamiensis</name>
    <dbReference type="NCBI Taxonomy" id="1265935"/>
    <lineage>
        <taxon>Bacteria</taxon>
        <taxon>Bacillati</taxon>
        <taxon>Bacillota</taxon>
        <taxon>Bacilli</taxon>
        <taxon>Bacillales</taxon>
        <taxon>Paenibacillaceae</taxon>
        <taxon>Paenibacillus</taxon>
    </lineage>
</organism>
<dbReference type="Proteomes" id="UP001519288">
    <property type="component" value="Unassembled WGS sequence"/>
</dbReference>
<keyword evidence="6" id="KW-0423">Lactose metabolism</keyword>
<keyword evidence="3 6" id="KW-0547">Nucleotide-binding</keyword>
<dbReference type="PANTHER" id="PTHR46566">
    <property type="entry name" value="1-PHOSPHOFRUCTOKINASE-RELATED"/>
    <property type="match status" value="1"/>
</dbReference>
<evidence type="ECO:0000256" key="1">
    <source>
        <dbReference type="ARBA" id="ARBA00005380"/>
    </source>
</evidence>
<dbReference type="Pfam" id="PF00294">
    <property type="entry name" value="PfkB"/>
    <property type="match status" value="1"/>
</dbReference>
<name>A0ABS4JEM5_9BACL</name>
<evidence type="ECO:0000256" key="7">
    <source>
        <dbReference type="RuleBase" id="RU003704"/>
    </source>
</evidence>
<evidence type="ECO:0000313" key="9">
    <source>
        <dbReference type="EMBL" id="MBP2000152.1"/>
    </source>
</evidence>
<dbReference type="PANTHER" id="PTHR46566:SF2">
    <property type="entry name" value="ATP-DEPENDENT 6-PHOSPHOFRUCTOKINASE ISOZYME 2"/>
    <property type="match status" value="1"/>
</dbReference>
<evidence type="ECO:0000256" key="5">
    <source>
        <dbReference type="ARBA" id="ARBA00022840"/>
    </source>
</evidence>
<comment type="pathway">
    <text evidence="6">Carbohydrate metabolism; D-tagatose 6-phosphate degradation; D-glyceraldehyde 3-phosphate and glycerone phosphate from D-tagatose 6-phosphate: step 1/2.</text>
</comment>
<keyword evidence="4 7" id="KW-0418">Kinase</keyword>
<protein>
    <recommendedName>
        <fullName evidence="6">Tagatose-6-phosphate kinase</fullName>
        <ecNumber evidence="6">2.7.1.144</ecNumber>
    </recommendedName>
</protein>
<dbReference type="EC" id="2.7.1.144" evidence="6"/>
<dbReference type="NCBIfam" id="TIGR03168">
    <property type="entry name" value="1-PFK"/>
    <property type="match status" value="1"/>
</dbReference>
<evidence type="ECO:0000256" key="4">
    <source>
        <dbReference type="ARBA" id="ARBA00022777"/>
    </source>
</evidence>
<evidence type="ECO:0000256" key="2">
    <source>
        <dbReference type="ARBA" id="ARBA00022679"/>
    </source>
</evidence>
<comment type="similarity">
    <text evidence="1">Belongs to the carbohydrate kinase pfkB family.</text>
</comment>
<dbReference type="GO" id="GO:0009024">
    <property type="term" value="F:tagatose-6-phosphate kinase activity"/>
    <property type="evidence" value="ECO:0007669"/>
    <property type="project" value="UniProtKB-EC"/>
</dbReference>
<comment type="similarity">
    <text evidence="6">Belongs to the carbohydrate kinase PfkB family. LacC subfamily.</text>
</comment>
<keyword evidence="5 6" id="KW-0067">ATP-binding</keyword>
<proteinExistence type="inferred from homology"/>
<comment type="caution">
    <text evidence="9">The sequence shown here is derived from an EMBL/GenBank/DDBJ whole genome shotgun (WGS) entry which is preliminary data.</text>
</comment>